<proteinExistence type="predicted"/>
<comment type="caution">
    <text evidence="1">The sequence shown here is derived from an EMBL/GenBank/DDBJ whole genome shotgun (WGS) entry which is preliminary data.</text>
</comment>
<protein>
    <recommendedName>
        <fullName evidence="3">Transposase Tc1-like domain-containing protein</fullName>
    </recommendedName>
</protein>
<evidence type="ECO:0000313" key="1">
    <source>
        <dbReference type="EMBL" id="GBN54338.1"/>
    </source>
</evidence>
<evidence type="ECO:0000313" key="2">
    <source>
        <dbReference type="Proteomes" id="UP000499080"/>
    </source>
</evidence>
<organism evidence="1 2">
    <name type="scientific">Araneus ventricosus</name>
    <name type="common">Orbweaver spider</name>
    <name type="synonym">Epeira ventricosa</name>
    <dbReference type="NCBI Taxonomy" id="182803"/>
    <lineage>
        <taxon>Eukaryota</taxon>
        <taxon>Metazoa</taxon>
        <taxon>Ecdysozoa</taxon>
        <taxon>Arthropoda</taxon>
        <taxon>Chelicerata</taxon>
        <taxon>Arachnida</taxon>
        <taxon>Araneae</taxon>
        <taxon>Araneomorphae</taxon>
        <taxon>Entelegynae</taxon>
        <taxon>Araneoidea</taxon>
        <taxon>Araneidae</taxon>
        <taxon>Araneus</taxon>
    </lineage>
</organism>
<keyword evidence="2" id="KW-1185">Reference proteome</keyword>
<name>A0A4Y2PR00_ARAVE</name>
<dbReference type="EMBL" id="BGPR01134825">
    <property type="protein sequence ID" value="GBN54338.1"/>
    <property type="molecule type" value="Genomic_DNA"/>
</dbReference>
<dbReference type="AlphaFoldDB" id="A0A4Y2PR00"/>
<dbReference type="Proteomes" id="UP000499080">
    <property type="component" value="Unassembled WGS sequence"/>
</dbReference>
<reference evidence="1 2" key="1">
    <citation type="journal article" date="2019" name="Sci. Rep.">
        <title>Orb-weaving spider Araneus ventricosus genome elucidates the spidroin gene catalogue.</title>
        <authorList>
            <person name="Kono N."/>
            <person name="Nakamura H."/>
            <person name="Ohtoshi R."/>
            <person name="Moran D.A.P."/>
            <person name="Shinohara A."/>
            <person name="Yoshida Y."/>
            <person name="Fujiwara M."/>
            <person name="Mori M."/>
            <person name="Tomita M."/>
            <person name="Arakawa K."/>
        </authorList>
    </citation>
    <scope>NUCLEOTIDE SEQUENCE [LARGE SCALE GENOMIC DNA]</scope>
</reference>
<gene>
    <name evidence="1" type="ORF">AVEN_116998_1</name>
</gene>
<sequence>MGSQSRRPTRVPLLTARYNALRLSWARQHYHWTADDWKDQITRFYRTNGSLEACLNGMSQRECTLRDAKAIFSIPKRIICHKRRPTSHRKQEDLWFSPMERKRPLQLVVQIRDVQFKCPVHTKQHLKNQPTTNA</sequence>
<accession>A0A4Y2PR00</accession>
<dbReference type="OrthoDB" id="3263820at2759"/>
<evidence type="ECO:0008006" key="3">
    <source>
        <dbReference type="Google" id="ProtNLM"/>
    </source>
</evidence>